<dbReference type="OrthoDB" id="5107at2759"/>
<name>A0A8J2WW96_9STRA</name>
<comment type="caution">
    <text evidence="2">The sequence shown here is derived from an EMBL/GenBank/DDBJ whole genome shotgun (WGS) entry which is preliminary data.</text>
</comment>
<organism evidence="2 3">
    <name type="scientific">Pelagomonas calceolata</name>
    <dbReference type="NCBI Taxonomy" id="35677"/>
    <lineage>
        <taxon>Eukaryota</taxon>
        <taxon>Sar</taxon>
        <taxon>Stramenopiles</taxon>
        <taxon>Ochrophyta</taxon>
        <taxon>Pelagophyceae</taxon>
        <taxon>Pelagomonadales</taxon>
        <taxon>Pelagomonadaceae</taxon>
        <taxon>Pelagomonas</taxon>
    </lineage>
</organism>
<feature type="compositionally biased region" description="Basic residues" evidence="1">
    <location>
        <begin position="46"/>
        <end position="56"/>
    </location>
</feature>
<proteinExistence type="predicted"/>
<dbReference type="Proteomes" id="UP000789595">
    <property type="component" value="Unassembled WGS sequence"/>
</dbReference>
<evidence type="ECO:0000313" key="2">
    <source>
        <dbReference type="EMBL" id="CAH0371017.1"/>
    </source>
</evidence>
<dbReference type="EMBL" id="CAKKNE010000003">
    <property type="protein sequence ID" value="CAH0371017.1"/>
    <property type="molecule type" value="Genomic_DNA"/>
</dbReference>
<gene>
    <name evidence="2" type="ORF">PECAL_3P09340</name>
</gene>
<protein>
    <submittedName>
        <fullName evidence="2">Uncharacterized protein</fullName>
    </submittedName>
</protein>
<accession>A0A8J2WW96</accession>
<keyword evidence="3" id="KW-1185">Reference proteome</keyword>
<evidence type="ECO:0000256" key="1">
    <source>
        <dbReference type="SAM" id="MobiDB-lite"/>
    </source>
</evidence>
<reference evidence="2" key="1">
    <citation type="submission" date="2021-11" db="EMBL/GenBank/DDBJ databases">
        <authorList>
            <consortium name="Genoscope - CEA"/>
            <person name="William W."/>
        </authorList>
    </citation>
    <scope>NUCLEOTIDE SEQUENCE</scope>
</reference>
<feature type="region of interest" description="Disordered" evidence="1">
    <location>
        <begin position="46"/>
        <end position="75"/>
    </location>
</feature>
<sequence length="140" mass="15269">MRSVSILALAVGAGAFAPTTITRPSTALAVHRPRVAAPNTQLKAAKKANRLRPKKKMPSDINRKPPPYDVEPQYYEGRPDEYVVESEGSDDFDKNAHIAKVLADLEAQADYDNTDAAEEEKIMASVKYPDPAVAFVAMAK</sequence>
<evidence type="ECO:0000313" key="3">
    <source>
        <dbReference type="Proteomes" id="UP000789595"/>
    </source>
</evidence>
<dbReference type="AlphaFoldDB" id="A0A8J2WW96"/>